<dbReference type="KEGG" id="wna:KA717_35210"/>
<protein>
    <submittedName>
        <fullName evidence="1">DUF72 domain-containing protein</fullName>
    </submittedName>
</protein>
<name>A0A977PV58_9CYAN</name>
<dbReference type="SUPFAM" id="SSF117396">
    <property type="entry name" value="TM1631-like"/>
    <property type="match status" value="1"/>
</dbReference>
<dbReference type="PANTHER" id="PTHR30348:SF9">
    <property type="entry name" value="UPF0759 PROTEIN YECE"/>
    <property type="match status" value="1"/>
</dbReference>
<dbReference type="Pfam" id="PF01904">
    <property type="entry name" value="DUF72"/>
    <property type="match status" value="1"/>
</dbReference>
<evidence type="ECO:0000313" key="1">
    <source>
        <dbReference type="EMBL" id="UXE60701.1"/>
    </source>
</evidence>
<reference evidence="1" key="1">
    <citation type="submission" date="2021-04" db="EMBL/GenBank/DDBJ databases">
        <title>Genome sequence of Woronichinia naegeliana from Washington state freshwater lake bloom.</title>
        <authorList>
            <person name="Dreher T.W."/>
        </authorList>
    </citation>
    <scope>NUCLEOTIDE SEQUENCE</scope>
    <source>
        <strain evidence="1">WA131</strain>
    </source>
</reference>
<gene>
    <name evidence="1" type="ORF">KA717_35210</name>
</gene>
<dbReference type="Proteomes" id="UP001065613">
    <property type="component" value="Chromosome"/>
</dbReference>
<dbReference type="AlphaFoldDB" id="A0A977PV58"/>
<proteinExistence type="predicted"/>
<sequence>MTFYLGCAVWSYDGWLGTFYPPKTPKKAFLSCYSQRFHTVEGNTTFYAMPSSATVQRWQEETPNSFKFCLKFPQTITHQGALIPNLAETQQFIERVQVLDHKLGCIFAQLPPSYGPNYLEDLQQFLASLLFANIPLAVEVRHLDWWRSPYQEKLHQCLQNLNVAQVILDTRPVYRCSDNPLSHSQRPKPDVPVNFTLTANFVLIRFISHPQLVLNDLYLKEWGQKIQDWLNTNITVYCFIHCPIEDHSPQIARYFYQQLQQECIGLDPLPWDKLAHPPQQLSLF</sequence>
<dbReference type="InterPro" id="IPR002763">
    <property type="entry name" value="DUF72"/>
</dbReference>
<dbReference type="EMBL" id="CP073041">
    <property type="protein sequence ID" value="UXE60701.1"/>
    <property type="molecule type" value="Genomic_DNA"/>
</dbReference>
<organism evidence="1">
    <name type="scientific">Woronichinia naegeliana WA131</name>
    <dbReference type="NCBI Taxonomy" id="2824559"/>
    <lineage>
        <taxon>Bacteria</taxon>
        <taxon>Bacillati</taxon>
        <taxon>Cyanobacteriota</taxon>
        <taxon>Cyanophyceae</taxon>
        <taxon>Synechococcales</taxon>
        <taxon>Coelosphaeriaceae</taxon>
        <taxon>Woronichinia</taxon>
    </lineage>
</organism>
<dbReference type="PANTHER" id="PTHR30348">
    <property type="entry name" value="UNCHARACTERIZED PROTEIN YECE"/>
    <property type="match status" value="1"/>
</dbReference>
<dbReference type="InterPro" id="IPR036520">
    <property type="entry name" value="UPF0759_sf"/>
</dbReference>
<accession>A0A977PV58</accession>
<dbReference type="Gene3D" id="3.20.20.410">
    <property type="entry name" value="Protein of unknown function UPF0759"/>
    <property type="match status" value="1"/>
</dbReference>